<evidence type="ECO:0000256" key="6">
    <source>
        <dbReference type="ARBA" id="ARBA00022454"/>
    </source>
</evidence>
<dbReference type="InterPro" id="IPR004584">
    <property type="entry name" value="Rad50_eukaryotes"/>
</dbReference>
<feature type="compositionally biased region" description="Polar residues" evidence="20">
    <location>
        <begin position="897"/>
        <end position="920"/>
    </location>
</feature>
<evidence type="ECO:0000256" key="3">
    <source>
        <dbReference type="ARBA" id="ARBA00004286"/>
    </source>
</evidence>
<keyword evidence="16" id="KW-0539">Nucleus</keyword>
<dbReference type="GO" id="GO:0043047">
    <property type="term" value="F:single-stranded telomeric DNA binding"/>
    <property type="evidence" value="ECO:0007669"/>
    <property type="project" value="TreeGrafter"/>
</dbReference>
<evidence type="ECO:0000256" key="14">
    <source>
        <dbReference type="ARBA" id="ARBA00023054"/>
    </source>
</evidence>
<dbReference type="SUPFAM" id="SSF52540">
    <property type="entry name" value="P-loop containing nucleoside triphosphate hydrolases"/>
    <property type="match status" value="1"/>
</dbReference>
<dbReference type="NCBIfam" id="TIGR00606">
    <property type="entry name" value="rad50"/>
    <property type="match status" value="1"/>
</dbReference>
<comment type="similarity">
    <text evidence="4">Belongs to the SMC family. RAD50 subfamily.</text>
</comment>
<evidence type="ECO:0000313" key="23">
    <source>
        <dbReference type="Proteomes" id="UP000887226"/>
    </source>
</evidence>
<protein>
    <recommendedName>
        <fullName evidence="5">DNA repair protein RAD50</fullName>
    </recommendedName>
</protein>
<name>A0A9P7Z9B5_9HELO</name>
<dbReference type="InterPro" id="IPR038729">
    <property type="entry name" value="Rad50/SbcC_AAA"/>
</dbReference>
<comment type="subcellular location">
    <subcellularLocation>
        <location evidence="3">Chromosome</location>
    </subcellularLocation>
    <subcellularLocation>
        <location evidence="2">Nucleus</location>
    </subcellularLocation>
</comment>
<feature type="coiled-coil region" evidence="19">
    <location>
        <begin position="1035"/>
        <end position="1081"/>
    </location>
</feature>
<keyword evidence="14 19" id="KW-0175">Coiled coil</keyword>
<evidence type="ECO:0000256" key="10">
    <source>
        <dbReference type="ARBA" id="ARBA00022801"/>
    </source>
</evidence>
<keyword evidence="15" id="KW-0234">DNA repair</keyword>
<proteinExistence type="inferred from homology"/>
<feature type="coiled-coil region" evidence="19">
    <location>
        <begin position="217"/>
        <end position="251"/>
    </location>
</feature>
<dbReference type="GO" id="GO:0000722">
    <property type="term" value="P:telomere maintenance via recombination"/>
    <property type="evidence" value="ECO:0007669"/>
    <property type="project" value="UniProtKB-ARBA"/>
</dbReference>
<evidence type="ECO:0000313" key="22">
    <source>
        <dbReference type="EMBL" id="KAG9247672.1"/>
    </source>
</evidence>
<sequence length="1316" mass="150115">MLSLPTSTIDRLQIQGIRNFDNTDWQTIKFNRGCLTLIVGCNGSGKTTIIECLRYATTGMQPPNTKGGAFIRDPQLNQEKEVMAQVKIKFHTPHTQFVVSRQLQCTVKAGNKRSMKSLESAFSMYRDGQKETFSRREGDINKIVTQKLGVSEAILSNVLFCHQDESLWPMGTGLELKKKFDQIFDAVKYTLAVDSLRSQKKNRSHELEKQRILAQGAKKSKDDADKIEVESKDLEVELDVLREQIQEIDVKMSKALRSAQDKAKAAESAKGVVNELKTHTDQASFLQKQIERMETTLELLAESDEWLQAALDQFNDRMDEYKARGAECVTEHKELICQREISQREMSKKQAEQGQYQAEKAAYKRQLENREHLVREAAISHGIRGYDGDLSESQMDDFVSRMRKLLREKDRELERLKSSIEDETSQTSSAVSELRHRRANLEEANRSARRVVNDNDTQSKRIQRQIDDIDIDEGRKAALESVLQDIEERLRRVNKEYDDVGWSQRREAENDAVRNLESEAEKLRADLAQCSKFAEDKAEMKHAQGLFKEAQTGLETMKSAYGDQLSAIIDQDWRVDSIERVYQACLDGKSRAVTEAKKQQEIKKHELDQVTFKLQTLRDTLRKRQDVIDGHRFAVLNSMLDDDGKPLDSIEEFEEEFPALEEELDEAKKTYDGCGYVKDYYSKSLSVANSHDKCRLCERKFADASEKRTVLAKIEKQIAKYTQETYKNALDDLLAKHKKADAVKPRFAQLKQMLSVEIPQLESDSEIAEQARTKLLRVIEKYDNSLSQEESIKRDVEALAKPVNSISLYANDISKYEAKIVSISSQQKLSGSTLSAEELTERSASNAESTRTARAKLDKTISDEYVAKSAISDLEVKLSNARGHLSAAGSALDKKQGLSSQLDQLRTNSKAQRDAMQQTELDSEALVPLVERANSKHDEAVQRGRTKELSIQADKNGLVQTVNSFTHCEKDINTYLQHGGPRNLETCERSIKEIESAQKQIEAKVLKVEANKNDLVDKIKDGQKVKTNIQSNLNHRTSIRELEDLNERIIDLQNRNVQGEYDRLDRQAKKAANEYDVLKQERGPILGESTAKDSQLQKMLQKWELEYKDAARNFRESHIKVETTAAAIDDIEKMRKAVELAIMHYHTTKMEEINTIAREIWLNTYQGTDIDGIGIRSEADTTGEMRKYEYRVVMYKKDVEMDMRGRCSAGQKVLASIIIRLALAECFGVGCGVLALDEPTTNLDRNTVKSLAEALDQLVQQRRSQANFQLVIITHDEEFLKVMHAEKYTETFWRVSRNKDQNSIIVEEPIKNIYGS</sequence>
<keyword evidence="9" id="KW-0227">DNA damage</keyword>
<dbReference type="GO" id="GO:0005524">
    <property type="term" value="F:ATP binding"/>
    <property type="evidence" value="ECO:0007669"/>
    <property type="project" value="UniProtKB-KW"/>
</dbReference>
<keyword evidence="12" id="KW-0067">ATP-binding</keyword>
<evidence type="ECO:0000259" key="21">
    <source>
        <dbReference type="Pfam" id="PF13476"/>
    </source>
</evidence>
<dbReference type="GO" id="GO:0003691">
    <property type="term" value="F:double-stranded telomeric DNA binding"/>
    <property type="evidence" value="ECO:0007669"/>
    <property type="project" value="TreeGrafter"/>
</dbReference>
<keyword evidence="10" id="KW-0378">Hydrolase</keyword>
<dbReference type="PANTHER" id="PTHR18867">
    <property type="entry name" value="RAD50"/>
    <property type="match status" value="1"/>
</dbReference>
<feature type="compositionally biased region" description="Polar residues" evidence="20">
    <location>
        <begin position="842"/>
        <end position="852"/>
    </location>
</feature>
<comment type="caution">
    <text evidence="22">The sequence shown here is derived from an EMBL/GenBank/DDBJ whole genome shotgun (WGS) entry which is preliminary data.</text>
</comment>
<organism evidence="22 23">
    <name type="scientific">Calycina marina</name>
    <dbReference type="NCBI Taxonomy" id="1763456"/>
    <lineage>
        <taxon>Eukaryota</taxon>
        <taxon>Fungi</taxon>
        <taxon>Dikarya</taxon>
        <taxon>Ascomycota</taxon>
        <taxon>Pezizomycotina</taxon>
        <taxon>Leotiomycetes</taxon>
        <taxon>Helotiales</taxon>
        <taxon>Pezizellaceae</taxon>
        <taxon>Calycina</taxon>
    </lineage>
</organism>
<reference evidence="22" key="1">
    <citation type="journal article" date="2021" name="IMA Fungus">
        <title>Genomic characterization of three marine fungi, including Emericellopsis atlantica sp. nov. with signatures of a generalist lifestyle and marine biomass degradation.</title>
        <authorList>
            <person name="Hagestad O.C."/>
            <person name="Hou L."/>
            <person name="Andersen J.H."/>
            <person name="Hansen E.H."/>
            <person name="Altermark B."/>
            <person name="Li C."/>
            <person name="Kuhnert E."/>
            <person name="Cox R.J."/>
            <person name="Crous P.W."/>
            <person name="Spatafora J.W."/>
            <person name="Lail K."/>
            <person name="Amirebrahimi M."/>
            <person name="Lipzen A."/>
            <person name="Pangilinan J."/>
            <person name="Andreopoulos W."/>
            <person name="Hayes R.D."/>
            <person name="Ng V."/>
            <person name="Grigoriev I.V."/>
            <person name="Jackson S.A."/>
            <person name="Sutton T.D.S."/>
            <person name="Dobson A.D.W."/>
            <person name="Rama T."/>
        </authorList>
    </citation>
    <scope>NUCLEOTIDE SEQUENCE</scope>
    <source>
        <strain evidence="22">TRa3180A</strain>
    </source>
</reference>
<dbReference type="EMBL" id="MU253766">
    <property type="protein sequence ID" value="KAG9247672.1"/>
    <property type="molecule type" value="Genomic_DNA"/>
</dbReference>
<dbReference type="PANTHER" id="PTHR18867:SF12">
    <property type="entry name" value="DNA REPAIR PROTEIN RAD50"/>
    <property type="match status" value="1"/>
</dbReference>
<comment type="catalytic activity">
    <reaction evidence="18">
        <text>ATP + H2O = ADP + phosphate + H(+)</text>
        <dbReference type="Rhea" id="RHEA:13065"/>
        <dbReference type="ChEBI" id="CHEBI:15377"/>
        <dbReference type="ChEBI" id="CHEBI:15378"/>
        <dbReference type="ChEBI" id="CHEBI:30616"/>
        <dbReference type="ChEBI" id="CHEBI:43474"/>
        <dbReference type="ChEBI" id="CHEBI:456216"/>
    </reaction>
</comment>
<keyword evidence="11" id="KW-0862">Zinc</keyword>
<evidence type="ECO:0000256" key="16">
    <source>
        <dbReference type="ARBA" id="ARBA00023242"/>
    </source>
</evidence>
<gene>
    <name evidence="22" type="ORF">BJ878DRAFT_491603</name>
</gene>
<dbReference type="GO" id="GO:0016887">
    <property type="term" value="F:ATP hydrolysis activity"/>
    <property type="evidence" value="ECO:0007669"/>
    <property type="project" value="InterPro"/>
</dbReference>
<dbReference type="GO" id="GO:0046872">
    <property type="term" value="F:metal ion binding"/>
    <property type="evidence" value="ECO:0007669"/>
    <property type="project" value="UniProtKB-KW"/>
</dbReference>
<evidence type="ECO:0000256" key="15">
    <source>
        <dbReference type="ARBA" id="ARBA00023204"/>
    </source>
</evidence>
<evidence type="ECO:0000256" key="19">
    <source>
        <dbReference type="SAM" id="Coils"/>
    </source>
</evidence>
<feature type="coiled-coil region" evidence="19">
    <location>
        <begin position="276"/>
        <end position="303"/>
    </location>
</feature>
<feature type="region of interest" description="Disordered" evidence="20">
    <location>
        <begin position="889"/>
        <end position="923"/>
    </location>
</feature>
<dbReference type="InterPro" id="IPR027417">
    <property type="entry name" value="P-loop_NTPase"/>
</dbReference>
<evidence type="ECO:0000256" key="20">
    <source>
        <dbReference type="SAM" id="MobiDB-lite"/>
    </source>
</evidence>
<keyword evidence="8" id="KW-0547">Nucleotide-binding</keyword>
<keyword evidence="7" id="KW-0479">Metal-binding</keyword>
<evidence type="ECO:0000256" key="7">
    <source>
        <dbReference type="ARBA" id="ARBA00022723"/>
    </source>
</evidence>
<dbReference type="Proteomes" id="UP000887226">
    <property type="component" value="Unassembled WGS sequence"/>
</dbReference>
<evidence type="ECO:0000256" key="11">
    <source>
        <dbReference type="ARBA" id="ARBA00022833"/>
    </source>
</evidence>
<evidence type="ECO:0000256" key="1">
    <source>
        <dbReference type="ARBA" id="ARBA00001947"/>
    </source>
</evidence>
<dbReference type="OrthoDB" id="18797at2759"/>
<keyword evidence="23" id="KW-1185">Reference proteome</keyword>
<accession>A0A9P7Z9B5</accession>
<dbReference type="FunFam" id="3.40.50.300:FF:000593">
    <property type="entry name" value="DNA repair protein RAD50"/>
    <property type="match status" value="1"/>
</dbReference>
<keyword evidence="6" id="KW-0158">Chromosome</keyword>
<dbReference type="GO" id="GO:0051880">
    <property type="term" value="F:G-quadruplex DNA binding"/>
    <property type="evidence" value="ECO:0007669"/>
    <property type="project" value="TreeGrafter"/>
</dbReference>
<dbReference type="GO" id="GO:0007004">
    <property type="term" value="P:telomere maintenance via telomerase"/>
    <property type="evidence" value="ECO:0007669"/>
    <property type="project" value="TreeGrafter"/>
</dbReference>
<dbReference type="GO" id="GO:0006302">
    <property type="term" value="P:double-strand break repair"/>
    <property type="evidence" value="ECO:0007669"/>
    <property type="project" value="InterPro"/>
</dbReference>
<keyword evidence="13" id="KW-0460">Magnesium</keyword>
<evidence type="ECO:0000256" key="12">
    <source>
        <dbReference type="ARBA" id="ARBA00022840"/>
    </source>
</evidence>
<evidence type="ECO:0000256" key="8">
    <source>
        <dbReference type="ARBA" id="ARBA00022741"/>
    </source>
</evidence>
<evidence type="ECO:0000256" key="9">
    <source>
        <dbReference type="ARBA" id="ARBA00022763"/>
    </source>
</evidence>
<keyword evidence="17" id="KW-0469">Meiosis</keyword>
<comment type="cofactor">
    <cofactor evidence="1">
        <name>Zn(2+)</name>
        <dbReference type="ChEBI" id="CHEBI:29105"/>
    </cofactor>
</comment>
<feature type="coiled-coil region" evidence="19">
    <location>
        <begin position="476"/>
        <end position="533"/>
    </location>
</feature>
<evidence type="ECO:0000256" key="17">
    <source>
        <dbReference type="ARBA" id="ARBA00023254"/>
    </source>
</evidence>
<dbReference type="GO" id="GO:0000794">
    <property type="term" value="C:condensed nuclear chromosome"/>
    <property type="evidence" value="ECO:0007669"/>
    <property type="project" value="TreeGrafter"/>
</dbReference>
<evidence type="ECO:0000256" key="4">
    <source>
        <dbReference type="ARBA" id="ARBA00009439"/>
    </source>
</evidence>
<feature type="coiled-coil region" evidence="19">
    <location>
        <begin position="984"/>
        <end position="1011"/>
    </location>
</feature>
<feature type="region of interest" description="Disordered" evidence="20">
    <location>
        <begin position="832"/>
        <end position="853"/>
    </location>
</feature>
<dbReference type="GO" id="GO:0030870">
    <property type="term" value="C:Mre11 complex"/>
    <property type="evidence" value="ECO:0007669"/>
    <property type="project" value="InterPro"/>
</dbReference>
<dbReference type="Pfam" id="PF13476">
    <property type="entry name" value="AAA_23"/>
    <property type="match status" value="1"/>
</dbReference>
<feature type="region of interest" description="Disordered" evidence="20">
    <location>
        <begin position="417"/>
        <end position="436"/>
    </location>
</feature>
<evidence type="ECO:0000256" key="5">
    <source>
        <dbReference type="ARBA" id="ARBA00017893"/>
    </source>
</evidence>
<evidence type="ECO:0000256" key="13">
    <source>
        <dbReference type="ARBA" id="ARBA00022842"/>
    </source>
</evidence>
<evidence type="ECO:0000256" key="2">
    <source>
        <dbReference type="ARBA" id="ARBA00004123"/>
    </source>
</evidence>
<feature type="domain" description="Rad50/SbcC-type AAA" evidence="21">
    <location>
        <begin position="11"/>
        <end position="249"/>
    </location>
</feature>
<dbReference type="Gene3D" id="3.40.50.300">
    <property type="entry name" value="P-loop containing nucleotide triphosphate hydrolases"/>
    <property type="match status" value="2"/>
</dbReference>
<dbReference type="GO" id="GO:0070192">
    <property type="term" value="P:chromosome organization involved in meiotic cell cycle"/>
    <property type="evidence" value="ECO:0007669"/>
    <property type="project" value="TreeGrafter"/>
</dbReference>
<evidence type="ECO:0000256" key="18">
    <source>
        <dbReference type="ARBA" id="ARBA00049360"/>
    </source>
</evidence>